<accession>A0A6C0JTJ9</accession>
<proteinExistence type="predicted"/>
<protein>
    <submittedName>
        <fullName evidence="1">Uncharacterized protein</fullName>
    </submittedName>
</protein>
<name>A0A6C0JTJ9_9ZZZZ</name>
<dbReference type="EMBL" id="MN740686">
    <property type="protein sequence ID" value="QHU07757.1"/>
    <property type="molecule type" value="Genomic_DNA"/>
</dbReference>
<reference evidence="1" key="1">
    <citation type="journal article" date="2020" name="Nature">
        <title>Giant virus diversity and host interactions through global metagenomics.</title>
        <authorList>
            <person name="Schulz F."/>
            <person name="Roux S."/>
            <person name="Paez-Espino D."/>
            <person name="Jungbluth S."/>
            <person name="Walsh D.A."/>
            <person name="Denef V.J."/>
            <person name="McMahon K.D."/>
            <person name="Konstantinidis K.T."/>
            <person name="Eloe-Fadrosh E.A."/>
            <person name="Kyrpides N.C."/>
            <person name="Woyke T."/>
        </authorList>
    </citation>
    <scope>NUCLEOTIDE SEQUENCE</scope>
    <source>
        <strain evidence="1">GVMAG-S-1041349-163</strain>
    </source>
</reference>
<dbReference type="AlphaFoldDB" id="A0A6C0JTJ9"/>
<organism evidence="1">
    <name type="scientific">viral metagenome</name>
    <dbReference type="NCBI Taxonomy" id="1070528"/>
    <lineage>
        <taxon>unclassified sequences</taxon>
        <taxon>metagenomes</taxon>
        <taxon>organismal metagenomes</taxon>
    </lineage>
</organism>
<sequence length="118" mass="13638">MIKNRQFDIPLTPQHVYSIPTTVKGRLTAEDYIYFQTDGTVDLPNYTMAVQTYQGDIRNVGVISDKILLPHVRFPDSSMFLLLTTSQFKPKFMGTLERGKTYFVSLRNAFSNTFYVLR</sequence>
<evidence type="ECO:0000313" key="1">
    <source>
        <dbReference type="EMBL" id="QHU07757.1"/>
    </source>
</evidence>